<keyword evidence="5" id="KW-0552">Olfaction</keyword>
<evidence type="ECO:0000256" key="7">
    <source>
        <dbReference type="ARBA" id="ARBA00023136"/>
    </source>
</evidence>
<dbReference type="InterPro" id="IPR004117">
    <property type="entry name" value="7tm6_olfct_rcpt"/>
</dbReference>
<dbReference type="EMBL" id="JAWNGG020000043">
    <property type="protein sequence ID" value="KAK9306170.1"/>
    <property type="molecule type" value="Genomic_DNA"/>
</dbReference>
<keyword evidence="4 10" id="KW-0812">Transmembrane</keyword>
<dbReference type="GO" id="GO:0005549">
    <property type="term" value="F:odorant binding"/>
    <property type="evidence" value="ECO:0007669"/>
    <property type="project" value="InterPro"/>
</dbReference>
<dbReference type="Proteomes" id="UP001432146">
    <property type="component" value="Unassembled WGS sequence"/>
</dbReference>
<dbReference type="PANTHER" id="PTHR21137">
    <property type="entry name" value="ODORANT RECEPTOR"/>
    <property type="match status" value="1"/>
</dbReference>
<evidence type="ECO:0000256" key="2">
    <source>
        <dbReference type="ARBA" id="ARBA00022475"/>
    </source>
</evidence>
<proteinExistence type="predicted"/>
<keyword evidence="3" id="KW-0716">Sensory transduction</keyword>
<keyword evidence="6 10" id="KW-1133">Transmembrane helix</keyword>
<dbReference type="Pfam" id="PF02949">
    <property type="entry name" value="7tm_6"/>
    <property type="match status" value="1"/>
</dbReference>
<comment type="subcellular location">
    <subcellularLocation>
        <location evidence="1">Cell membrane</location>
        <topology evidence="1">Multi-pass membrane protein</topology>
    </subcellularLocation>
</comment>
<organism evidence="11 12">
    <name type="scientific">Tetragonisca angustula</name>
    <dbReference type="NCBI Taxonomy" id="166442"/>
    <lineage>
        <taxon>Eukaryota</taxon>
        <taxon>Metazoa</taxon>
        <taxon>Ecdysozoa</taxon>
        <taxon>Arthropoda</taxon>
        <taxon>Hexapoda</taxon>
        <taxon>Insecta</taxon>
        <taxon>Pterygota</taxon>
        <taxon>Neoptera</taxon>
        <taxon>Endopterygota</taxon>
        <taxon>Hymenoptera</taxon>
        <taxon>Apocrita</taxon>
        <taxon>Aculeata</taxon>
        <taxon>Apoidea</taxon>
        <taxon>Anthophila</taxon>
        <taxon>Apidae</taxon>
        <taxon>Tetragonisca</taxon>
    </lineage>
</organism>
<evidence type="ECO:0000256" key="9">
    <source>
        <dbReference type="ARBA" id="ARBA00023224"/>
    </source>
</evidence>
<evidence type="ECO:0000256" key="1">
    <source>
        <dbReference type="ARBA" id="ARBA00004651"/>
    </source>
</evidence>
<evidence type="ECO:0000313" key="12">
    <source>
        <dbReference type="Proteomes" id="UP001432146"/>
    </source>
</evidence>
<keyword evidence="7 10" id="KW-0472">Membrane</keyword>
<name>A0AAW1A7Z9_9HYME</name>
<feature type="transmembrane region" description="Helical" evidence="10">
    <location>
        <begin position="162"/>
        <end position="188"/>
    </location>
</feature>
<dbReference type="AlphaFoldDB" id="A0AAW1A7Z9"/>
<gene>
    <name evidence="11" type="ORF">QLX08_003063</name>
</gene>
<feature type="transmembrane region" description="Helical" evidence="10">
    <location>
        <begin position="17"/>
        <end position="39"/>
    </location>
</feature>
<reference evidence="11 12" key="1">
    <citation type="submission" date="2024-05" db="EMBL/GenBank/DDBJ databases">
        <title>The nuclear and mitochondrial genome assemblies of Tetragonisca angustula (Apidae: Meliponini), a tiny yet remarkable pollinator in the Neotropics.</title>
        <authorList>
            <person name="Ferrari R."/>
            <person name="Ricardo P.C."/>
            <person name="Dias F.C."/>
            <person name="Araujo N.S."/>
            <person name="Soares D.O."/>
            <person name="Zhou Q.-S."/>
            <person name="Zhu C.-D."/>
            <person name="Coutinho L."/>
            <person name="Airas M.C."/>
            <person name="Batista T.M."/>
        </authorList>
    </citation>
    <scope>NUCLEOTIDE SEQUENCE [LARGE SCALE GENOMIC DNA]</scope>
    <source>
        <strain evidence="11">ASF017062</strain>
        <tissue evidence="11">Abdomen</tissue>
    </source>
</reference>
<feature type="transmembrane region" description="Helical" evidence="10">
    <location>
        <begin position="112"/>
        <end position="134"/>
    </location>
</feature>
<keyword evidence="8" id="KW-0675">Receptor</keyword>
<protein>
    <recommendedName>
        <fullName evidence="13">Odorant receptor</fullName>
    </recommendedName>
</protein>
<evidence type="ECO:0000256" key="6">
    <source>
        <dbReference type="ARBA" id="ARBA00022989"/>
    </source>
</evidence>
<dbReference type="PANTHER" id="PTHR21137:SF35">
    <property type="entry name" value="ODORANT RECEPTOR 19A-RELATED"/>
    <property type="match status" value="1"/>
</dbReference>
<evidence type="ECO:0008006" key="13">
    <source>
        <dbReference type="Google" id="ProtNLM"/>
    </source>
</evidence>
<keyword evidence="2" id="KW-1003">Cell membrane</keyword>
<evidence type="ECO:0000256" key="10">
    <source>
        <dbReference type="SAM" id="Phobius"/>
    </source>
</evidence>
<dbReference type="GO" id="GO:0004984">
    <property type="term" value="F:olfactory receptor activity"/>
    <property type="evidence" value="ECO:0007669"/>
    <property type="project" value="InterPro"/>
</dbReference>
<evidence type="ECO:0000256" key="4">
    <source>
        <dbReference type="ARBA" id="ARBA00022692"/>
    </source>
</evidence>
<comment type="caution">
    <text evidence="11">The sequence shown here is derived from an EMBL/GenBank/DDBJ whole genome shotgun (WGS) entry which is preliminary data.</text>
</comment>
<keyword evidence="12" id="KW-1185">Reference proteome</keyword>
<keyword evidence="9" id="KW-0807">Transducer</keyword>
<evidence type="ECO:0000256" key="5">
    <source>
        <dbReference type="ARBA" id="ARBA00022725"/>
    </source>
</evidence>
<evidence type="ECO:0000256" key="8">
    <source>
        <dbReference type="ARBA" id="ARBA00023170"/>
    </source>
</evidence>
<evidence type="ECO:0000256" key="3">
    <source>
        <dbReference type="ARBA" id="ARBA00022606"/>
    </source>
</evidence>
<accession>A0AAW1A7Z9</accession>
<sequence>MQILGQDPRHKTSTRNIIVIIMVASVGSIFFPTTIEIYASLRNRDIDGVLECLPQIIATSITCVKILNMHFNRRNFDKLYQMVAKQWVQLKLNGELHVLEEIVMQGNKIAQFYQHTLVVFFSLFLLIPLIFPVLDIIHPLNETRTRQQLLRVNYIFFNNDDYFFYVYLHLSWGAIIVLLTVVGADWIYMLIIHHSSGLFAVCGHQVQKATTNLNYFTDKRVLENDMYENFRNCILMHKEAIRFFNILNESSQRSYMFQIGLSMLSISTTAVKTALNFNKPEEAMRSAAFCGANQFHLFLLSLPGQVLLDNCFNLTNDMYVICIK</sequence>
<evidence type="ECO:0000313" key="11">
    <source>
        <dbReference type="EMBL" id="KAK9306170.1"/>
    </source>
</evidence>
<dbReference type="GO" id="GO:0007165">
    <property type="term" value="P:signal transduction"/>
    <property type="evidence" value="ECO:0007669"/>
    <property type="project" value="UniProtKB-KW"/>
</dbReference>
<dbReference type="GO" id="GO:0005886">
    <property type="term" value="C:plasma membrane"/>
    <property type="evidence" value="ECO:0007669"/>
    <property type="project" value="UniProtKB-SubCell"/>
</dbReference>